<keyword evidence="5" id="KW-0999">Mitochondrion inner membrane</keyword>
<keyword evidence="4 5" id="KW-0472">Membrane</keyword>
<dbReference type="CDD" id="cd06662">
    <property type="entry name" value="SURF1"/>
    <property type="match status" value="1"/>
</dbReference>
<accession>A0A6B2LFT4</accession>
<evidence type="ECO:0000256" key="1">
    <source>
        <dbReference type="ARBA" id="ARBA00004370"/>
    </source>
</evidence>
<comment type="function">
    <text evidence="5">Probably involved in the biogenesis of the COX complex.</text>
</comment>
<sequence length="242" mass="28324">MLKGLLVVFPVATFGLGSWQLYRLRWKLDLNNYREQRTKMDPIEPATFNEELIKELDFRPIQLKGTFLHDYEQLLSPRFCEVAKGRREAGYHIITPFKRDNGEVILVNRGWVPLNMKDPAARKEGQITKEVTIRGIVNTNHWKPSYFTPDNDPQNSTWYWIDVPRMSQLLGTKPVVVDVQSEIPKISLPRGAQTQVHLRNEHLNYAVTWYSLSFFFTLMATYVLKKPTRPSFSNTTTRQPRR</sequence>
<comment type="similarity">
    <text evidence="5">Belongs to the SURF1 family.</text>
</comment>
<evidence type="ECO:0000256" key="3">
    <source>
        <dbReference type="ARBA" id="ARBA00022989"/>
    </source>
</evidence>
<keyword evidence="3 5" id="KW-1133">Transmembrane helix</keyword>
<dbReference type="GO" id="GO:0005743">
    <property type="term" value="C:mitochondrial inner membrane"/>
    <property type="evidence" value="ECO:0007669"/>
    <property type="project" value="UniProtKB-SubCell"/>
</dbReference>
<protein>
    <recommendedName>
        <fullName evidence="5">SURF1-like protein</fullName>
    </recommendedName>
</protein>
<reference evidence="6" key="1">
    <citation type="journal article" date="2020" name="J. Eukaryot. Microbiol.">
        <title>De novo Sequencing, Assembly and Annotation of the Transcriptome for the Free-Living Testate Amoeba Arcella intermedia.</title>
        <authorList>
            <person name="Ribeiro G.M."/>
            <person name="Porfirio-Sousa A.L."/>
            <person name="Maurer-Alcala X.X."/>
            <person name="Katz L.A."/>
            <person name="Lahr D.J.G."/>
        </authorList>
    </citation>
    <scope>NUCLEOTIDE SEQUENCE</scope>
</reference>
<dbReference type="PROSITE" id="PS50895">
    <property type="entry name" value="SURF1"/>
    <property type="match status" value="1"/>
</dbReference>
<feature type="transmembrane region" description="Helical" evidence="5">
    <location>
        <begin position="203"/>
        <end position="224"/>
    </location>
</feature>
<comment type="caution">
    <text evidence="5">Lacks conserved residue(s) required for the propagation of feature annotation.</text>
</comment>
<keyword evidence="5" id="KW-0496">Mitochondrion</keyword>
<evidence type="ECO:0000256" key="5">
    <source>
        <dbReference type="RuleBase" id="RU363076"/>
    </source>
</evidence>
<dbReference type="InterPro" id="IPR002994">
    <property type="entry name" value="Surf1/Shy1"/>
</dbReference>
<evidence type="ECO:0000256" key="2">
    <source>
        <dbReference type="ARBA" id="ARBA00022692"/>
    </source>
</evidence>
<dbReference type="PANTHER" id="PTHR23427:SF2">
    <property type="entry name" value="SURFEIT LOCUS PROTEIN 1"/>
    <property type="match status" value="1"/>
</dbReference>
<evidence type="ECO:0000313" key="6">
    <source>
        <dbReference type="EMBL" id="NDV35845.1"/>
    </source>
</evidence>
<proteinExistence type="inferred from homology"/>
<dbReference type="AlphaFoldDB" id="A0A6B2LFT4"/>
<comment type="subcellular location">
    <subcellularLocation>
        <location evidence="1">Membrane</location>
    </subcellularLocation>
    <subcellularLocation>
        <location evidence="5">Mitochondrion inner membrane</location>
        <topology evidence="5">Multi-pass membrane protein</topology>
    </subcellularLocation>
</comment>
<evidence type="ECO:0000256" key="4">
    <source>
        <dbReference type="ARBA" id="ARBA00023136"/>
    </source>
</evidence>
<name>A0A6B2LFT4_9EUKA</name>
<dbReference type="EMBL" id="GIBP01006876">
    <property type="protein sequence ID" value="NDV35845.1"/>
    <property type="molecule type" value="Transcribed_RNA"/>
</dbReference>
<dbReference type="PANTHER" id="PTHR23427">
    <property type="entry name" value="SURFEIT LOCUS PROTEIN"/>
    <property type="match status" value="1"/>
</dbReference>
<organism evidence="6">
    <name type="scientific">Arcella intermedia</name>
    <dbReference type="NCBI Taxonomy" id="1963864"/>
    <lineage>
        <taxon>Eukaryota</taxon>
        <taxon>Amoebozoa</taxon>
        <taxon>Tubulinea</taxon>
        <taxon>Elardia</taxon>
        <taxon>Arcellinida</taxon>
        <taxon>Sphaerothecina</taxon>
        <taxon>Arcellidae</taxon>
        <taxon>Arcella</taxon>
    </lineage>
</organism>
<dbReference type="InterPro" id="IPR045214">
    <property type="entry name" value="Surf1/Surf4"/>
</dbReference>
<dbReference type="Pfam" id="PF02104">
    <property type="entry name" value="SURF1"/>
    <property type="match status" value="1"/>
</dbReference>
<keyword evidence="2 5" id="KW-0812">Transmembrane</keyword>